<dbReference type="InterPro" id="IPR036734">
    <property type="entry name" value="Neur_chan_lig-bd_sf"/>
</dbReference>
<organism evidence="5">
    <name type="scientific">Culex pipiens</name>
    <name type="common">House mosquito</name>
    <dbReference type="NCBI Taxonomy" id="7175"/>
    <lineage>
        <taxon>Eukaryota</taxon>
        <taxon>Metazoa</taxon>
        <taxon>Ecdysozoa</taxon>
        <taxon>Arthropoda</taxon>
        <taxon>Hexapoda</taxon>
        <taxon>Insecta</taxon>
        <taxon>Pterygota</taxon>
        <taxon>Neoptera</taxon>
        <taxon>Endopterygota</taxon>
        <taxon>Diptera</taxon>
        <taxon>Nematocera</taxon>
        <taxon>Culicoidea</taxon>
        <taxon>Culicidae</taxon>
        <taxon>Culicinae</taxon>
        <taxon>Culicini</taxon>
        <taxon>Culex</taxon>
        <taxon>Culex</taxon>
    </lineage>
</organism>
<keyword evidence="2" id="KW-1133">Transmembrane helix</keyword>
<feature type="region of interest" description="Disordered" evidence="1">
    <location>
        <begin position="400"/>
        <end position="430"/>
    </location>
</feature>
<feature type="transmembrane region" description="Helical" evidence="2">
    <location>
        <begin position="321"/>
        <end position="340"/>
    </location>
</feature>
<dbReference type="InterPro" id="IPR006202">
    <property type="entry name" value="Neur_chan_lig-bd"/>
</dbReference>
<feature type="signal peptide" evidence="3">
    <location>
        <begin position="1"/>
        <end position="36"/>
    </location>
</feature>
<feature type="compositionally biased region" description="Acidic residues" evidence="1">
    <location>
        <begin position="417"/>
        <end position="430"/>
    </location>
</feature>
<dbReference type="GO" id="GO:0016020">
    <property type="term" value="C:membrane"/>
    <property type="evidence" value="ECO:0007669"/>
    <property type="project" value="InterPro"/>
</dbReference>
<feature type="domain" description="Neurotransmitter-gated ion-channel ligand-binding" evidence="4">
    <location>
        <begin position="64"/>
        <end position="216"/>
    </location>
</feature>
<evidence type="ECO:0000256" key="1">
    <source>
        <dbReference type="SAM" id="MobiDB-lite"/>
    </source>
</evidence>
<accession>A0A8D8AQL2</accession>
<dbReference type="SUPFAM" id="SSF63712">
    <property type="entry name" value="Nicotinic receptor ligand binding domain-like"/>
    <property type="match status" value="1"/>
</dbReference>
<keyword evidence="3" id="KW-0732">Signal</keyword>
<evidence type="ECO:0000256" key="2">
    <source>
        <dbReference type="SAM" id="Phobius"/>
    </source>
</evidence>
<proteinExistence type="predicted"/>
<feature type="chain" id="PRO_5034313399" evidence="3">
    <location>
        <begin position="37"/>
        <end position="467"/>
    </location>
</feature>
<evidence type="ECO:0000259" key="4">
    <source>
        <dbReference type="Pfam" id="PF02931"/>
    </source>
</evidence>
<reference evidence="5" key="1">
    <citation type="submission" date="2021-05" db="EMBL/GenBank/DDBJ databases">
        <authorList>
            <person name="Alioto T."/>
            <person name="Alioto T."/>
            <person name="Gomez Garrido J."/>
        </authorList>
    </citation>
    <scope>NUCLEOTIDE SEQUENCE</scope>
</reference>
<protein>
    <submittedName>
        <fullName evidence="5">Neuronal acetylcholine receptor subunit alpha-4</fullName>
    </submittedName>
</protein>
<feature type="transmembrane region" description="Helical" evidence="2">
    <location>
        <begin position="448"/>
        <end position="466"/>
    </location>
</feature>
<dbReference type="GO" id="GO:0005230">
    <property type="term" value="F:extracellular ligand-gated monoatomic ion channel activity"/>
    <property type="evidence" value="ECO:0007669"/>
    <property type="project" value="InterPro"/>
</dbReference>
<sequence length="467" mass="52359">MTMSQRHRQSSNWIPLTSWAAVVVLLLASCPEAVSGVTSRFDCDNGNKGNATEIALKSALLCGTGYSPRQRPVKNVQDRVAMYIGADVMNVELIKNSNVKLEVTVELSMQWYDAYLHWNKKEHDKIHTLTVSDEDIWTPKLSAKSLFKSRVQGLASCYQTKCHLSSDGEVIYSMVCTFEIDCLDDSGHWAFETKGCPLRIFTPEYDINQLSLFHFQRRLSYSVAGVMPYKIISFQMAIVNNTVNPEFRMDIVVERMIGPHLVVFLVFIIVLIALNLLITWFRVDTSVRGVMTVTSLALHVVYTAILFWYTNTKMEPALGMANLMLGSLLITAGLAGQLAYSSKMAKKESISAPRILQLIHRTITKNAAVKPFVKLSYISWDNPLVKPTTEPVDTGMTNHVASGVTQSDPQDTIENNEISDDDEEDDVGEETDPAKLQWAVFMQPFDRIAFCGIAIVYVVMLLMLFLA</sequence>
<dbReference type="EMBL" id="HBUE01042649">
    <property type="protein sequence ID" value="CAG6461402.1"/>
    <property type="molecule type" value="Transcribed_RNA"/>
</dbReference>
<dbReference type="Gene3D" id="2.70.170.10">
    <property type="entry name" value="Neurotransmitter-gated ion-channel ligand-binding domain"/>
    <property type="match status" value="1"/>
</dbReference>
<dbReference type="InterPro" id="IPR006201">
    <property type="entry name" value="Neur_channel"/>
</dbReference>
<dbReference type="PROSITE" id="PS51257">
    <property type="entry name" value="PROKAR_LIPOPROTEIN"/>
    <property type="match status" value="1"/>
</dbReference>
<keyword evidence="5" id="KW-0675">Receptor</keyword>
<feature type="transmembrane region" description="Helical" evidence="2">
    <location>
        <begin position="290"/>
        <end position="309"/>
    </location>
</feature>
<keyword evidence="2" id="KW-0472">Membrane</keyword>
<evidence type="ECO:0000313" key="5">
    <source>
        <dbReference type="EMBL" id="CAG6461402.1"/>
    </source>
</evidence>
<feature type="compositionally biased region" description="Polar residues" evidence="1">
    <location>
        <begin position="400"/>
        <end position="410"/>
    </location>
</feature>
<evidence type="ECO:0000256" key="3">
    <source>
        <dbReference type="SAM" id="SignalP"/>
    </source>
</evidence>
<dbReference type="GO" id="GO:0004888">
    <property type="term" value="F:transmembrane signaling receptor activity"/>
    <property type="evidence" value="ECO:0007669"/>
    <property type="project" value="InterPro"/>
</dbReference>
<dbReference type="PANTHER" id="PTHR18945">
    <property type="entry name" value="NEUROTRANSMITTER GATED ION CHANNEL"/>
    <property type="match status" value="1"/>
</dbReference>
<dbReference type="AlphaFoldDB" id="A0A8D8AQL2"/>
<name>A0A8D8AQL2_CULPI</name>
<dbReference type="Pfam" id="PF02931">
    <property type="entry name" value="Neur_chan_LBD"/>
    <property type="match status" value="1"/>
</dbReference>
<feature type="transmembrane region" description="Helical" evidence="2">
    <location>
        <begin position="257"/>
        <end position="278"/>
    </location>
</feature>
<keyword evidence="2" id="KW-0812">Transmembrane</keyword>